<name>A0A0C2GH09_9BILA</name>
<feature type="non-terminal residue" evidence="1">
    <location>
        <position position="1"/>
    </location>
</feature>
<keyword evidence="2" id="KW-1185">Reference proteome</keyword>
<dbReference type="AlphaFoldDB" id="A0A0C2GH09"/>
<protein>
    <submittedName>
        <fullName evidence="1">Uncharacterized protein</fullName>
    </submittedName>
</protein>
<evidence type="ECO:0000313" key="2">
    <source>
        <dbReference type="Proteomes" id="UP000054047"/>
    </source>
</evidence>
<organism evidence="1 2">
    <name type="scientific">Ancylostoma duodenale</name>
    <dbReference type="NCBI Taxonomy" id="51022"/>
    <lineage>
        <taxon>Eukaryota</taxon>
        <taxon>Metazoa</taxon>
        <taxon>Ecdysozoa</taxon>
        <taxon>Nematoda</taxon>
        <taxon>Chromadorea</taxon>
        <taxon>Rhabditida</taxon>
        <taxon>Rhabditina</taxon>
        <taxon>Rhabditomorpha</taxon>
        <taxon>Strongyloidea</taxon>
        <taxon>Ancylostomatidae</taxon>
        <taxon>Ancylostomatinae</taxon>
        <taxon>Ancylostoma</taxon>
    </lineage>
</organism>
<proteinExistence type="predicted"/>
<dbReference type="Proteomes" id="UP000054047">
    <property type="component" value="Unassembled WGS sequence"/>
</dbReference>
<sequence>SNIPHPTDACAFTDIIDRRRAVVYTARDAQSSTSIHNKGILSATMTECAFGKCKKLPVTLPVVLGAGFA</sequence>
<dbReference type="EMBL" id="KN733460">
    <property type="protein sequence ID" value="KIH58149.1"/>
    <property type="molecule type" value="Genomic_DNA"/>
</dbReference>
<gene>
    <name evidence="1" type="ORF">ANCDUO_11650</name>
</gene>
<accession>A0A0C2GH09</accession>
<evidence type="ECO:0000313" key="1">
    <source>
        <dbReference type="EMBL" id="KIH58149.1"/>
    </source>
</evidence>
<dbReference type="OrthoDB" id="5822077at2759"/>
<reference evidence="1 2" key="1">
    <citation type="submission" date="2013-12" db="EMBL/GenBank/DDBJ databases">
        <title>Draft genome of the parsitic nematode Ancylostoma duodenale.</title>
        <authorList>
            <person name="Mitreva M."/>
        </authorList>
    </citation>
    <scope>NUCLEOTIDE SEQUENCE [LARGE SCALE GENOMIC DNA]</scope>
    <source>
        <strain evidence="1 2">Zhejiang</strain>
    </source>
</reference>